<feature type="transmembrane region" description="Helical" evidence="7">
    <location>
        <begin position="134"/>
        <end position="159"/>
    </location>
</feature>
<proteinExistence type="predicted"/>
<dbReference type="AlphaFoldDB" id="A0A973WLD5"/>
<evidence type="ECO:0000256" key="7">
    <source>
        <dbReference type="SAM" id="Phobius"/>
    </source>
</evidence>
<feature type="transmembrane region" description="Helical" evidence="7">
    <location>
        <begin position="337"/>
        <end position="363"/>
    </location>
</feature>
<feature type="transmembrane region" description="Helical" evidence="7">
    <location>
        <begin position="264"/>
        <end position="283"/>
    </location>
</feature>
<dbReference type="Pfam" id="PF02653">
    <property type="entry name" value="BPD_transp_2"/>
    <property type="match status" value="1"/>
</dbReference>
<evidence type="ECO:0000256" key="1">
    <source>
        <dbReference type="ARBA" id="ARBA00004651"/>
    </source>
</evidence>
<dbReference type="EMBL" id="JABWSX010000001">
    <property type="protein sequence ID" value="NVL04233.1"/>
    <property type="molecule type" value="Genomic_DNA"/>
</dbReference>
<comment type="caution">
    <text evidence="8">The sequence shown here is derived from an EMBL/GenBank/DDBJ whole genome shotgun (WGS) entry which is preliminary data.</text>
</comment>
<reference evidence="8" key="1">
    <citation type="submission" date="2020-06" db="EMBL/GenBank/DDBJ databases">
        <title>Whole Genome Sequence of Bradyrhizobium sp. Strain 66S1MB.</title>
        <authorList>
            <person name="Bromfield E."/>
            <person name="Cloutier S."/>
        </authorList>
    </citation>
    <scope>NUCLEOTIDE SEQUENCE</scope>
    <source>
        <strain evidence="8">66S1MB</strain>
    </source>
</reference>
<feature type="region of interest" description="Disordered" evidence="6">
    <location>
        <begin position="370"/>
        <end position="394"/>
    </location>
</feature>
<dbReference type="InterPro" id="IPR001851">
    <property type="entry name" value="ABC_transp_permease"/>
</dbReference>
<accession>A0A973WLD5</accession>
<dbReference type="GO" id="GO:0005886">
    <property type="term" value="C:plasma membrane"/>
    <property type="evidence" value="ECO:0007669"/>
    <property type="project" value="UniProtKB-SubCell"/>
</dbReference>
<evidence type="ECO:0000313" key="8">
    <source>
        <dbReference type="EMBL" id="NVL04233.1"/>
    </source>
</evidence>
<organism evidence="8">
    <name type="scientific">Bradyrhizobium quebecense</name>
    <dbReference type="NCBI Taxonomy" id="2748629"/>
    <lineage>
        <taxon>Bacteria</taxon>
        <taxon>Pseudomonadati</taxon>
        <taxon>Pseudomonadota</taxon>
        <taxon>Alphaproteobacteria</taxon>
        <taxon>Hyphomicrobiales</taxon>
        <taxon>Nitrobacteraceae</taxon>
        <taxon>Bradyrhizobium</taxon>
    </lineage>
</organism>
<evidence type="ECO:0000256" key="5">
    <source>
        <dbReference type="ARBA" id="ARBA00023136"/>
    </source>
</evidence>
<evidence type="ECO:0000256" key="4">
    <source>
        <dbReference type="ARBA" id="ARBA00022989"/>
    </source>
</evidence>
<dbReference type="InterPro" id="IPR043428">
    <property type="entry name" value="LivM-like"/>
</dbReference>
<sequence length="394" mass="41911">MRSWHAAPVSSIPRNAEQSMGGAREAVARIGEGPDVVTGEGAPAASAPAGRASAGWKVLPIVEGLVLLIALVLPWVLQDYLTVFATRVVILALFALSFDLVWGYAGIMSFGQALFFGAAGYGVALMARDLNVTSILLILPAGMLIGLTAALLLGGFLLLGRYPSSVIFVSLGTLTGSYAADRLARGWYYLGGQNGIPSIPPLTLGSYEFEEGPVYYYMVLGILVVVYLLCRFLVRSQFGLALAGLRENEQRIAFFGYKAQHLKAIIFAVGGTIAGLAGSLYAFHEGFVWPNMLGVVFSTQVVLYVLFGGSGTLIGAVIGTVIIEGVSFWLSDNYRDVWPIILGVLLLLVIMFRPLGLVSFVLGERERVGSFGKGTNKKGPNKAPKPKETGNAAP</sequence>
<keyword evidence="3 7" id="KW-0812">Transmembrane</keyword>
<keyword evidence="4 7" id="KW-1133">Transmembrane helix</keyword>
<evidence type="ECO:0000256" key="3">
    <source>
        <dbReference type="ARBA" id="ARBA00022692"/>
    </source>
</evidence>
<feature type="region of interest" description="Disordered" evidence="6">
    <location>
        <begin position="1"/>
        <end position="20"/>
    </location>
</feature>
<dbReference type="CDD" id="cd06581">
    <property type="entry name" value="TM_PBP1_LivM_like"/>
    <property type="match status" value="1"/>
</dbReference>
<comment type="subcellular location">
    <subcellularLocation>
        <location evidence="1">Cell membrane</location>
        <topology evidence="1">Multi-pass membrane protein</topology>
    </subcellularLocation>
</comment>
<keyword evidence="5 7" id="KW-0472">Membrane</keyword>
<feature type="transmembrane region" description="Helical" evidence="7">
    <location>
        <begin position="110"/>
        <end position="127"/>
    </location>
</feature>
<evidence type="ECO:0000256" key="2">
    <source>
        <dbReference type="ARBA" id="ARBA00022475"/>
    </source>
</evidence>
<keyword evidence="2" id="KW-1003">Cell membrane</keyword>
<dbReference type="PANTHER" id="PTHR30482:SF17">
    <property type="entry name" value="ABC TRANSPORTER ATP-BINDING PROTEIN"/>
    <property type="match status" value="1"/>
</dbReference>
<feature type="transmembrane region" description="Helical" evidence="7">
    <location>
        <begin position="58"/>
        <end position="77"/>
    </location>
</feature>
<dbReference type="PANTHER" id="PTHR30482">
    <property type="entry name" value="HIGH-AFFINITY BRANCHED-CHAIN AMINO ACID TRANSPORT SYSTEM PERMEASE"/>
    <property type="match status" value="1"/>
</dbReference>
<dbReference type="GO" id="GO:0015658">
    <property type="term" value="F:branched-chain amino acid transmembrane transporter activity"/>
    <property type="evidence" value="ECO:0007669"/>
    <property type="project" value="InterPro"/>
</dbReference>
<protein>
    <submittedName>
        <fullName evidence="8">Branched-chain amino acid ABC transporter permease</fullName>
    </submittedName>
</protein>
<name>A0A973WLD5_9BRAD</name>
<feature type="transmembrane region" description="Helical" evidence="7">
    <location>
        <begin position="214"/>
        <end position="234"/>
    </location>
</feature>
<gene>
    <name evidence="8" type="ORF">HU230_00425</name>
</gene>
<evidence type="ECO:0000256" key="6">
    <source>
        <dbReference type="SAM" id="MobiDB-lite"/>
    </source>
</evidence>